<comment type="caution">
    <text evidence="2">The sequence shown here is derived from an EMBL/GenBank/DDBJ whole genome shotgun (WGS) entry which is preliminary data.</text>
</comment>
<protein>
    <submittedName>
        <fullName evidence="2">Uncharacterized protein</fullName>
    </submittedName>
</protein>
<gene>
    <name evidence="2" type="ORF">WJX73_002531</name>
</gene>
<keyword evidence="1" id="KW-0472">Membrane</keyword>
<evidence type="ECO:0000313" key="2">
    <source>
        <dbReference type="EMBL" id="KAK9801964.1"/>
    </source>
</evidence>
<dbReference type="AlphaFoldDB" id="A0AAW1NXE0"/>
<keyword evidence="1" id="KW-0812">Transmembrane</keyword>
<dbReference type="EMBL" id="JALJOQ010000073">
    <property type="protein sequence ID" value="KAK9801964.1"/>
    <property type="molecule type" value="Genomic_DNA"/>
</dbReference>
<reference evidence="2 3" key="1">
    <citation type="journal article" date="2024" name="Nat. Commun.">
        <title>Phylogenomics reveals the evolutionary origins of lichenization in chlorophyte algae.</title>
        <authorList>
            <person name="Puginier C."/>
            <person name="Libourel C."/>
            <person name="Otte J."/>
            <person name="Skaloud P."/>
            <person name="Haon M."/>
            <person name="Grisel S."/>
            <person name="Petersen M."/>
            <person name="Berrin J.G."/>
            <person name="Delaux P.M."/>
            <person name="Dal Grande F."/>
            <person name="Keller J."/>
        </authorList>
    </citation>
    <scope>NUCLEOTIDE SEQUENCE [LARGE SCALE GENOMIC DNA]</scope>
    <source>
        <strain evidence="2 3">SAG 2036</strain>
    </source>
</reference>
<keyword evidence="1" id="KW-1133">Transmembrane helix</keyword>
<accession>A0AAW1NXE0</accession>
<evidence type="ECO:0000256" key="1">
    <source>
        <dbReference type="SAM" id="Phobius"/>
    </source>
</evidence>
<keyword evidence="3" id="KW-1185">Reference proteome</keyword>
<name>A0AAW1NXE0_9CHLO</name>
<sequence>MLHIRRAAARGASLCSHRCCKANLLLAVSAAQVIAVLFWLQPLAPQVPPSILLATLLQCKAVLPAALQDEGRLTLRKACNISS</sequence>
<feature type="transmembrane region" description="Helical" evidence="1">
    <location>
        <begin position="21"/>
        <end position="41"/>
    </location>
</feature>
<organism evidence="2 3">
    <name type="scientific">Symbiochloris irregularis</name>
    <dbReference type="NCBI Taxonomy" id="706552"/>
    <lineage>
        <taxon>Eukaryota</taxon>
        <taxon>Viridiplantae</taxon>
        <taxon>Chlorophyta</taxon>
        <taxon>core chlorophytes</taxon>
        <taxon>Trebouxiophyceae</taxon>
        <taxon>Trebouxiales</taxon>
        <taxon>Trebouxiaceae</taxon>
        <taxon>Symbiochloris</taxon>
    </lineage>
</organism>
<dbReference type="Proteomes" id="UP001465755">
    <property type="component" value="Unassembled WGS sequence"/>
</dbReference>
<proteinExistence type="predicted"/>
<evidence type="ECO:0000313" key="3">
    <source>
        <dbReference type="Proteomes" id="UP001465755"/>
    </source>
</evidence>